<keyword evidence="6 9" id="KW-1133">Transmembrane helix</keyword>
<evidence type="ECO:0000256" key="6">
    <source>
        <dbReference type="ARBA" id="ARBA00022989"/>
    </source>
</evidence>
<evidence type="ECO:0000256" key="5">
    <source>
        <dbReference type="ARBA" id="ARBA00022692"/>
    </source>
</evidence>
<dbReference type="InterPro" id="IPR055348">
    <property type="entry name" value="DctQ"/>
</dbReference>
<comment type="similarity">
    <text evidence="8">Belongs to the TRAP transporter small permease family.</text>
</comment>
<keyword evidence="12" id="KW-1185">Reference proteome</keyword>
<evidence type="ECO:0000256" key="7">
    <source>
        <dbReference type="ARBA" id="ARBA00023136"/>
    </source>
</evidence>
<feature type="transmembrane region" description="Helical" evidence="9">
    <location>
        <begin position="12"/>
        <end position="35"/>
    </location>
</feature>
<keyword evidence="2" id="KW-0813">Transport</keyword>
<dbReference type="PANTHER" id="PTHR35011">
    <property type="entry name" value="2,3-DIKETO-L-GULONATE TRAP TRANSPORTER SMALL PERMEASE PROTEIN YIAM"/>
    <property type="match status" value="1"/>
</dbReference>
<gene>
    <name evidence="11" type="ORF">ELQ35_04755</name>
</gene>
<comment type="subcellular location">
    <subcellularLocation>
        <location evidence="1">Cell inner membrane</location>
        <topology evidence="1">Multi-pass membrane protein</topology>
    </subcellularLocation>
</comment>
<dbReference type="Pfam" id="PF04290">
    <property type="entry name" value="DctQ"/>
    <property type="match status" value="1"/>
</dbReference>
<name>A0A433HRK0_9BACI</name>
<keyword evidence="3" id="KW-1003">Cell membrane</keyword>
<feature type="domain" description="Tripartite ATP-independent periplasmic transporters DctQ component" evidence="10">
    <location>
        <begin position="23"/>
        <end position="151"/>
    </location>
</feature>
<dbReference type="AlphaFoldDB" id="A0A433HRK0"/>
<evidence type="ECO:0000256" key="4">
    <source>
        <dbReference type="ARBA" id="ARBA00022519"/>
    </source>
</evidence>
<evidence type="ECO:0000313" key="11">
    <source>
        <dbReference type="EMBL" id="RUQ30908.1"/>
    </source>
</evidence>
<organism evidence="11 12">
    <name type="scientific">Peribacillus cavernae</name>
    <dbReference type="NCBI Taxonomy" id="1674310"/>
    <lineage>
        <taxon>Bacteria</taxon>
        <taxon>Bacillati</taxon>
        <taxon>Bacillota</taxon>
        <taxon>Bacilli</taxon>
        <taxon>Bacillales</taxon>
        <taxon>Bacillaceae</taxon>
        <taxon>Peribacillus</taxon>
    </lineage>
</organism>
<evidence type="ECO:0000256" key="1">
    <source>
        <dbReference type="ARBA" id="ARBA00004429"/>
    </source>
</evidence>
<feature type="transmembrane region" description="Helical" evidence="9">
    <location>
        <begin position="85"/>
        <end position="103"/>
    </location>
</feature>
<accession>A0A433HRK0</accession>
<evidence type="ECO:0000256" key="8">
    <source>
        <dbReference type="ARBA" id="ARBA00038436"/>
    </source>
</evidence>
<dbReference type="Proteomes" id="UP000267430">
    <property type="component" value="Unassembled WGS sequence"/>
</dbReference>
<comment type="caution">
    <text evidence="11">The sequence shown here is derived from an EMBL/GenBank/DDBJ whole genome shotgun (WGS) entry which is preliminary data.</text>
</comment>
<feature type="transmembrane region" description="Helical" evidence="9">
    <location>
        <begin position="123"/>
        <end position="144"/>
    </location>
</feature>
<dbReference type="OrthoDB" id="9815614at2"/>
<evidence type="ECO:0000256" key="2">
    <source>
        <dbReference type="ARBA" id="ARBA00022448"/>
    </source>
</evidence>
<dbReference type="GO" id="GO:0022857">
    <property type="term" value="F:transmembrane transporter activity"/>
    <property type="evidence" value="ECO:0007669"/>
    <property type="project" value="TreeGrafter"/>
</dbReference>
<keyword evidence="7 9" id="KW-0472">Membrane</keyword>
<keyword evidence="5 9" id="KW-0812">Transmembrane</keyword>
<dbReference type="InterPro" id="IPR007387">
    <property type="entry name" value="TRAP_DctQ"/>
</dbReference>
<evidence type="ECO:0000256" key="3">
    <source>
        <dbReference type="ARBA" id="ARBA00022475"/>
    </source>
</evidence>
<evidence type="ECO:0000313" key="12">
    <source>
        <dbReference type="Proteomes" id="UP000267430"/>
    </source>
</evidence>
<reference evidence="11 12" key="1">
    <citation type="submission" date="2018-12" db="EMBL/GenBank/DDBJ databases">
        <title>Bacillus chawlae sp. nov., Bacillus glennii sp. nov., and Bacillus saganii sp. nov. Isolated from the Vehicle Assembly Building at Kennedy Space Center where the Viking Spacecraft were Assembled.</title>
        <authorList>
            <person name="Seuylemezian A."/>
            <person name="Vaishampayan P."/>
        </authorList>
    </citation>
    <scope>NUCLEOTIDE SEQUENCE [LARGE SCALE GENOMIC DNA]</scope>
    <source>
        <strain evidence="11 12">L5</strain>
    </source>
</reference>
<sequence length="184" mass="20730">MKKTGKRLGELLNILNVSMLALMAILVFGNVVLRYAFNSGIMWSEEMSRFLFIWLCFSGAIGALKDNEHLGVDALIKKLSLGKKRLLYTLSNVIMLYILWLVFDGSWKVAIANLHIPSPVTGMPMFYIYITGVIVSALMACIIIRNLYKAWFVRDSIEDLIKTVESEEEILFTEEAKTAQGGGR</sequence>
<dbReference type="EMBL" id="RYZZ01000006">
    <property type="protein sequence ID" value="RUQ30908.1"/>
    <property type="molecule type" value="Genomic_DNA"/>
</dbReference>
<dbReference type="GO" id="GO:0015740">
    <property type="term" value="P:C4-dicarboxylate transport"/>
    <property type="evidence" value="ECO:0007669"/>
    <property type="project" value="TreeGrafter"/>
</dbReference>
<proteinExistence type="inferred from homology"/>
<evidence type="ECO:0000259" key="10">
    <source>
        <dbReference type="Pfam" id="PF04290"/>
    </source>
</evidence>
<protein>
    <submittedName>
        <fullName evidence="11">TRAP transporter small permease</fullName>
    </submittedName>
</protein>
<dbReference type="RefSeq" id="WP_126863693.1">
    <property type="nucleotide sequence ID" value="NZ_JAUSTX010000005.1"/>
</dbReference>
<dbReference type="GO" id="GO:0005886">
    <property type="term" value="C:plasma membrane"/>
    <property type="evidence" value="ECO:0007669"/>
    <property type="project" value="UniProtKB-SubCell"/>
</dbReference>
<feature type="transmembrane region" description="Helical" evidence="9">
    <location>
        <begin position="47"/>
        <end position="64"/>
    </location>
</feature>
<keyword evidence="4" id="KW-0997">Cell inner membrane</keyword>
<dbReference type="PANTHER" id="PTHR35011:SF2">
    <property type="entry name" value="2,3-DIKETO-L-GULONATE TRAP TRANSPORTER SMALL PERMEASE PROTEIN YIAM"/>
    <property type="match status" value="1"/>
</dbReference>
<evidence type="ECO:0000256" key="9">
    <source>
        <dbReference type="SAM" id="Phobius"/>
    </source>
</evidence>